<dbReference type="PANTHER" id="PTHR30250:SF10">
    <property type="entry name" value="LIPOPOLYSACCHARIDE BIOSYNTHESIS PROTEIN WZXC"/>
    <property type="match status" value="1"/>
</dbReference>
<evidence type="ECO:0000256" key="5">
    <source>
        <dbReference type="ARBA" id="ARBA00022989"/>
    </source>
</evidence>
<dbReference type="EMBL" id="KZ155801">
    <property type="protein sequence ID" value="OUS44794.1"/>
    <property type="molecule type" value="Genomic_DNA"/>
</dbReference>
<evidence type="ECO:0000256" key="7">
    <source>
        <dbReference type="SAM" id="Phobius"/>
    </source>
</evidence>
<gene>
    <name evidence="8" type="ORF">BE221DRAFT_148716</name>
</gene>
<reference evidence="8" key="1">
    <citation type="submission" date="2017-04" db="EMBL/GenBank/DDBJ databases">
        <title>Population genomics of picophytoplankton unveils novel chromosome hypervariability.</title>
        <authorList>
            <consortium name="DOE Joint Genome Institute"/>
            <person name="Blanc-Mathieu R."/>
            <person name="Krasovec M."/>
            <person name="Hebrard M."/>
            <person name="Yau S."/>
            <person name="Desgranges E."/>
            <person name="Martin J."/>
            <person name="Schackwitz W."/>
            <person name="Kuo A."/>
            <person name="Salin G."/>
            <person name="Donnadieu C."/>
            <person name="Desdevises Y."/>
            <person name="Sanchez-Ferandin S."/>
            <person name="Moreau H."/>
            <person name="Rivals E."/>
            <person name="Grigoriev I.V."/>
            <person name="Grimsley N."/>
            <person name="Eyre-Walker A."/>
            <person name="Piganeau G."/>
        </authorList>
    </citation>
    <scope>NUCLEOTIDE SEQUENCE [LARGE SCALE GENOMIC DNA]</scope>
    <source>
        <strain evidence="8">RCC 1115</strain>
    </source>
</reference>
<dbReference type="Proteomes" id="UP000195557">
    <property type="component" value="Unassembled WGS sequence"/>
</dbReference>
<feature type="transmembrane region" description="Helical" evidence="7">
    <location>
        <begin position="77"/>
        <end position="99"/>
    </location>
</feature>
<evidence type="ECO:0000256" key="6">
    <source>
        <dbReference type="ARBA" id="ARBA00023136"/>
    </source>
</evidence>
<feature type="non-terminal residue" evidence="8">
    <location>
        <position position="156"/>
    </location>
</feature>
<dbReference type="PANTHER" id="PTHR30250">
    <property type="entry name" value="PST FAMILY PREDICTED COLANIC ACID TRANSPORTER"/>
    <property type="match status" value="1"/>
</dbReference>
<proteinExistence type="inferred from homology"/>
<comment type="subcellular location">
    <subcellularLocation>
        <location evidence="1">Cell membrane</location>
        <topology evidence="1">Multi-pass membrane protein</topology>
    </subcellularLocation>
</comment>
<feature type="transmembrane region" description="Helical" evidence="7">
    <location>
        <begin position="38"/>
        <end position="56"/>
    </location>
</feature>
<keyword evidence="3" id="KW-1003">Cell membrane</keyword>
<evidence type="ECO:0000256" key="1">
    <source>
        <dbReference type="ARBA" id="ARBA00004651"/>
    </source>
</evidence>
<dbReference type="GO" id="GO:0005886">
    <property type="term" value="C:plasma membrane"/>
    <property type="evidence" value="ECO:0007669"/>
    <property type="project" value="UniProtKB-SubCell"/>
</dbReference>
<keyword evidence="6 7" id="KW-0472">Membrane</keyword>
<organism evidence="8">
    <name type="scientific">Ostreococcus tauri</name>
    <name type="common">Marine green alga</name>
    <dbReference type="NCBI Taxonomy" id="70448"/>
    <lineage>
        <taxon>Eukaryota</taxon>
        <taxon>Viridiplantae</taxon>
        <taxon>Chlorophyta</taxon>
        <taxon>Mamiellophyceae</taxon>
        <taxon>Mamiellales</taxon>
        <taxon>Bathycoccaceae</taxon>
        <taxon>Ostreococcus</taxon>
    </lineage>
</organism>
<evidence type="ECO:0000313" key="8">
    <source>
        <dbReference type="EMBL" id="OUS44794.1"/>
    </source>
</evidence>
<dbReference type="InterPro" id="IPR050833">
    <property type="entry name" value="Poly_Biosynth_Transport"/>
</dbReference>
<accession>A0A1Y5I996</accession>
<keyword evidence="4 7" id="KW-0812">Transmembrane</keyword>
<protein>
    <submittedName>
        <fullName evidence="8">Polysaccharide biosynthesis protein</fullName>
    </submittedName>
</protein>
<evidence type="ECO:0000256" key="3">
    <source>
        <dbReference type="ARBA" id="ARBA00022475"/>
    </source>
</evidence>
<feature type="transmembrane region" description="Helical" evidence="7">
    <location>
        <begin position="111"/>
        <end position="132"/>
    </location>
</feature>
<dbReference type="Pfam" id="PF13440">
    <property type="entry name" value="Polysacc_synt_3"/>
    <property type="match status" value="1"/>
</dbReference>
<keyword evidence="5 7" id="KW-1133">Transmembrane helix</keyword>
<name>A0A1Y5I996_OSTTA</name>
<dbReference type="AlphaFoldDB" id="A0A1Y5I996"/>
<evidence type="ECO:0000256" key="2">
    <source>
        <dbReference type="ARBA" id="ARBA00007430"/>
    </source>
</evidence>
<comment type="similarity">
    <text evidence="2">Belongs to the polysaccharide synthase family.</text>
</comment>
<evidence type="ECO:0000256" key="4">
    <source>
        <dbReference type="ARBA" id="ARBA00022692"/>
    </source>
</evidence>
<sequence>MRSAGKAAIWVAFSKWLGLLSGLVSLVVVARLLTPEDFGVYGFLLIVLVIPEVFSSDSLNEVLIQRTDLKTEHSNSVFLSSLCFAALFFGLIQLSAPYIAVLFDVPPLVDYLRVMSLVLFMGALSAVPAALLQRHMQFREITIVDVEGYIVGAIVG</sequence>
<feature type="transmembrane region" description="Helical" evidence="7">
    <location>
        <begin position="7"/>
        <end position="32"/>
    </location>
</feature>